<evidence type="ECO:0000313" key="4">
    <source>
        <dbReference type="Proteomes" id="UP001610563"/>
    </source>
</evidence>
<keyword evidence="4" id="KW-1185">Reference proteome</keyword>
<reference evidence="3 4" key="1">
    <citation type="submission" date="2024-07" db="EMBL/GenBank/DDBJ databases">
        <title>Section-level genome sequencing and comparative genomics of Aspergillus sections Usti and Cavernicolus.</title>
        <authorList>
            <consortium name="Lawrence Berkeley National Laboratory"/>
            <person name="Nybo J.L."/>
            <person name="Vesth T.C."/>
            <person name="Theobald S."/>
            <person name="Frisvad J.C."/>
            <person name="Larsen T.O."/>
            <person name="Kjaerboelling I."/>
            <person name="Rothschild-Mancinelli K."/>
            <person name="Lyhne E.K."/>
            <person name="Kogle M.E."/>
            <person name="Barry K."/>
            <person name="Clum A."/>
            <person name="Na H."/>
            <person name="Ledsgaard L."/>
            <person name="Lin J."/>
            <person name="Lipzen A."/>
            <person name="Kuo A."/>
            <person name="Riley R."/>
            <person name="Mondo S."/>
            <person name="Labutti K."/>
            <person name="Haridas S."/>
            <person name="Pangalinan J."/>
            <person name="Salamov A.A."/>
            <person name="Simmons B.A."/>
            <person name="Magnuson J.K."/>
            <person name="Chen J."/>
            <person name="Drula E."/>
            <person name="Henrissat B."/>
            <person name="Wiebenga A."/>
            <person name="Lubbers R.J."/>
            <person name="Gomes A.C."/>
            <person name="Makela M.R."/>
            <person name="Stajich J."/>
            <person name="Grigoriev I.V."/>
            <person name="Mortensen U.H."/>
            <person name="De Vries R.P."/>
            <person name="Baker S.E."/>
            <person name="Andersen M.R."/>
        </authorList>
    </citation>
    <scope>NUCLEOTIDE SEQUENCE [LARGE SCALE GENOMIC DNA]</scope>
    <source>
        <strain evidence="3 4">CBS 209.92</strain>
    </source>
</reference>
<dbReference type="Proteomes" id="UP001610563">
    <property type="component" value="Unassembled WGS sequence"/>
</dbReference>
<dbReference type="SUPFAM" id="SSF51735">
    <property type="entry name" value="NAD(P)-binding Rossmann-fold domains"/>
    <property type="match status" value="1"/>
</dbReference>
<evidence type="ECO:0000256" key="2">
    <source>
        <dbReference type="RuleBase" id="RU000363"/>
    </source>
</evidence>
<dbReference type="InterPro" id="IPR051468">
    <property type="entry name" value="Fungal_SecMetab_SDRs"/>
</dbReference>
<organism evidence="3 4">
    <name type="scientific">Aspergillus keveii</name>
    <dbReference type="NCBI Taxonomy" id="714993"/>
    <lineage>
        <taxon>Eukaryota</taxon>
        <taxon>Fungi</taxon>
        <taxon>Dikarya</taxon>
        <taxon>Ascomycota</taxon>
        <taxon>Pezizomycotina</taxon>
        <taxon>Eurotiomycetes</taxon>
        <taxon>Eurotiomycetidae</taxon>
        <taxon>Eurotiales</taxon>
        <taxon>Aspergillaceae</taxon>
        <taxon>Aspergillus</taxon>
        <taxon>Aspergillus subgen. Nidulantes</taxon>
    </lineage>
</organism>
<dbReference type="Gene3D" id="3.40.50.720">
    <property type="entry name" value="NAD(P)-binding Rossmann-like Domain"/>
    <property type="match status" value="1"/>
</dbReference>
<dbReference type="Pfam" id="PF00106">
    <property type="entry name" value="adh_short"/>
    <property type="match status" value="1"/>
</dbReference>
<evidence type="ECO:0000256" key="1">
    <source>
        <dbReference type="ARBA" id="ARBA00006484"/>
    </source>
</evidence>
<gene>
    <name evidence="3" type="ORF">BJX66DRAFT_315539</name>
</gene>
<dbReference type="PRINTS" id="PR00080">
    <property type="entry name" value="SDRFAMILY"/>
</dbReference>
<comment type="caution">
    <text evidence="3">The sequence shown here is derived from an EMBL/GenBank/DDBJ whole genome shotgun (WGS) entry which is preliminary data.</text>
</comment>
<sequence>MVERKIILVTGANAGIGFETSYALAAASPTHHVIMGCRSLAKGQKALTDLEARKPAGTLSLLELDITNDTSITSAVEKIMNDYGILDVLINNAGIGLTTAKDYRGSILETINTNAVSALILTEALLPLLKKSNDPRIINVTSGLGSIADRLDPSSDSCGLPYEAYRMSKAALNMATACMHAKYQSFGARAWAYCPGFVATNLIGEEERVRREALGVDGGEKSAKGILEIVRGERDHEAGLFVRRDGGRWEW</sequence>
<protein>
    <recommendedName>
        <fullName evidence="5">Short chain dehydrogenase</fullName>
    </recommendedName>
</protein>
<dbReference type="InterPro" id="IPR002347">
    <property type="entry name" value="SDR_fam"/>
</dbReference>
<proteinExistence type="inferred from homology"/>
<dbReference type="InterPro" id="IPR036291">
    <property type="entry name" value="NAD(P)-bd_dom_sf"/>
</dbReference>
<evidence type="ECO:0000313" key="3">
    <source>
        <dbReference type="EMBL" id="KAL2785105.1"/>
    </source>
</evidence>
<dbReference type="PANTHER" id="PTHR43544">
    <property type="entry name" value="SHORT-CHAIN DEHYDROGENASE/REDUCTASE"/>
    <property type="match status" value="1"/>
</dbReference>
<accession>A0ABR4FPD7</accession>
<comment type="similarity">
    <text evidence="1 2">Belongs to the short-chain dehydrogenases/reductases (SDR) family.</text>
</comment>
<dbReference type="PANTHER" id="PTHR43544:SF32">
    <property type="entry name" value="CHAIN DEHYDROGENASE, PUTATIVE (AFU_ORTHOLOGUE AFUA_5G01530)-RELATED"/>
    <property type="match status" value="1"/>
</dbReference>
<name>A0ABR4FPD7_9EURO</name>
<dbReference type="EMBL" id="JBFTWV010000155">
    <property type="protein sequence ID" value="KAL2785105.1"/>
    <property type="molecule type" value="Genomic_DNA"/>
</dbReference>
<evidence type="ECO:0008006" key="5">
    <source>
        <dbReference type="Google" id="ProtNLM"/>
    </source>
</evidence>
<dbReference type="PRINTS" id="PR00081">
    <property type="entry name" value="GDHRDH"/>
</dbReference>